<feature type="transmembrane region" description="Helical" evidence="1">
    <location>
        <begin position="25"/>
        <end position="46"/>
    </location>
</feature>
<dbReference type="AlphaFoldDB" id="A0A0U9H117"/>
<sequence>MAGNRGEGKHENSFSKQKKSKKSRYILGFLIVFIVIATIATIVGVMKHKKTVEKELSIEEFFSQEKLAFRESLGVENTNAFPQVQEAQSIVESTEKKVSADELKNTKKEIEQLLSTPAMLVETFNENEKFDLQAYENLQADRTDFQQSFNMYLLEAIENALQEGFIQQSEKTIEQMQKGETTGVEALDNLRKGLETQGYKMGDYGVDQDPQWLLEHIENWEGIQGDKAYLRLLKDTETATGAAYEEMTLFSMEETYETLLKLEEIYNTYKDDNFSSWAWWRLSWHATELLGLYIRSDTDLEERKTELEGFLANHQDSIYWSIIEKAVQDYRSNDWQHTDYRFSNKLIIMLDDTFSGVREDDITNANRWPFDKQTVDHFDLLTEKKDHDFLNDLSPTQVVSLYMYSIEEGQADDTMTLYDASIIEDGTASLRQEMLRQSAAHFWLDLAYETEYVVERTDKKETTVFFLKNVETPNEIAMKFILRKTNEGWKLLDISAK</sequence>
<reference evidence="3" key="1">
    <citation type="submission" date="2015-07" db="EMBL/GenBank/DDBJ databases">
        <title>Draft Genome Sequence of Oceanobacillus picturae Heshi-B3 that Was Isolated from Fermented Rice Bran with Aging Salted Mackerel, Which Was Named Heshiko as Traditional Fermented Seafood in Japan.</title>
        <authorList>
            <person name="Akuzawa S."/>
            <person name="Nakagawa J."/>
            <person name="Kanekatsu T."/>
            <person name="Kanesaki Y."/>
            <person name="Suzuki T."/>
        </authorList>
    </citation>
    <scope>NUCLEOTIDE SEQUENCE [LARGE SCALE GENOMIC DNA]</scope>
    <source>
        <strain evidence="3">Heshi-B3</strain>
    </source>
</reference>
<name>A0A0U9H117_9BACI</name>
<dbReference type="OrthoDB" id="2954508at2"/>
<dbReference type="RefSeq" id="WP_058949098.1">
    <property type="nucleotide sequence ID" value="NZ_BBXV01000003.1"/>
</dbReference>
<reference evidence="2 3" key="2">
    <citation type="journal article" date="2016" name="Genome Announc.">
        <title>Draft Genome Sequence of Oceanobacillus picturae Heshi-B3, Isolated from Fermented Rice Bran in a Traditional Japanese Seafood Dish.</title>
        <authorList>
            <person name="Akuzawa S."/>
            <person name="Nagaoka J."/>
            <person name="Kanekatsu M."/>
            <person name="Kanesaki Y."/>
            <person name="Suzuki T."/>
        </authorList>
    </citation>
    <scope>NUCLEOTIDE SEQUENCE [LARGE SCALE GENOMIC DNA]</scope>
    <source>
        <strain evidence="2 3">Heshi-B3</strain>
    </source>
</reference>
<dbReference type="Proteomes" id="UP000052946">
    <property type="component" value="Unassembled WGS sequence"/>
</dbReference>
<keyword evidence="1" id="KW-0812">Transmembrane</keyword>
<evidence type="ECO:0000256" key="1">
    <source>
        <dbReference type="SAM" id="Phobius"/>
    </source>
</evidence>
<dbReference type="EMBL" id="BBXV01000003">
    <property type="protein sequence ID" value="GAQ16250.1"/>
    <property type="molecule type" value="Genomic_DNA"/>
</dbReference>
<keyword evidence="1" id="KW-0472">Membrane</keyword>
<comment type="caution">
    <text evidence="2">The sequence shown here is derived from an EMBL/GenBank/DDBJ whole genome shotgun (WGS) entry which is preliminary data.</text>
</comment>
<keyword evidence="1" id="KW-1133">Transmembrane helix</keyword>
<organism evidence="2 3">
    <name type="scientific">Oceanobacillus picturae</name>
    <dbReference type="NCBI Taxonomy" id="171693"/>
    <lineage>
        <taxon>Bacteria</taxon>
        <taxon>Bacillati</taxon>
        <taxon>Bacillota</taxon>
        <taxon>Bacilli</taxon>
        <taxon>Bacillales</taxon>
        <taxon>Bacillaceae</taxon>
        <taxon>Oceanobacillus</taxon>
    </lineage>
</organism>
<proteinExistence type="predicted"/>
<protein>
    <submittedName>
        <fullName evidence="2">Uncharacterized protein</fullName>
    </submittedName>
</protein>
<evidence type="ECO:0000313" key="3">
    <source>
        <dbReference type="Proteomes" id="UP000052946"/>
    </source>
</evidence>
<accession>A0A0U9H117</accession>
<evidence type="ECO:0000313" key="2">
    <source>
        <dbReference type="EMBL" id="GAQ16250.1"/>
    </source>
</evidence>
<gene>
    <name evidence="2" type="ORF">OPHB3_0166</name>
</gene>